<organism evidence="1 2">
    <name type="scientific">Aminobacter ciceronei</name>
    <dbReference type="NCBI Taxonomy" id="150723"/>
    <lineage>
        <taxon>Bacteria</taxon>
        <taxon>Pseudomonadati</taxon>
        <taxon>Pseudomonadota</taxon>
        <taxon>Alphaproteobacteria</taxon>
        <taxon>Hyphomicrobiales</taxon>
        <taxon>Phyllobacteriaceae</taxon>
        <taxon>Aminobacter</taxon>
    </lineage>
</organism>
<evidence type="ECO:0000313" key="2">
    <source>
        <dbReference type="Proteomes" id="UP000587524"/>
    </source>
</evidence>
<protein>
    <submittedName>
        <fullName evidence="1">Uncharacterized protein</fullName>
    </submittedName>
</protein>
<evidence type="ECO:0000313" key="1">
    <source>
        <dbReference type="EMBL" id="MBA9024306.1"/>
    </source>
</evidence>
<dbReference type="Proteomes" id="UP000587524">
    <property type="component" value="Unassembled WGS sequence"/>
</dbReference>
<sequence length="421" mass="46444">MADRLSGRETEVGFLDQLPLYLAARLAEVTGACILFGKQVVLGGLSLEDRLNAGTAGFAVAQACLGEFLAEFYSEWVTSNTKGAKGVGGTFMKWLQDSRKNPDYEFLRGWVRDQAVEYLPLGPGDEFLGKVSHRRLHSVYTAADEYQVHPKRLRKLLRQANIIGPETDGLHDSRAIFRVEAVHDLITASINGEQGREYLGMNRVQWEQVRKANLLETLFGESDETQTAYSKAGLDRFLESVSYQSGDVEGLVPIARALKLAGCGYVDVIVLLQQRSLERVSTDPSKRGFSAILVAADEVKQKVAKPALPGLTAKQVAKQMGLVINAVYALTAHGDLPSERMQSYGGTREARFVRQEAVLAFLREYMPLSELAAYLGVQRSHHACRLMDEAGVAPVFTSETRRAVIYRRSEVYAGLQAQAPT</sequence>
<accession>A0ABR6CHX2</accession>
<dbReference type="EMBL" id="JACJHZ010000055">
    <property type="protein sequence ID" value="MBA9024306.1"/>
    <property type="molecule type" value="Genomic_DNA"/>
</dbReference>
<name>A0ABR6CHX2_9HYPH</name>
<comment type="caution">
    <text evidence="1">The sequence shown here is derived from an EMBL/GenBank/DDBJ whole genome shotgun (WGS) entry which is preliminary data.</text>
</comment>
<gene>
    <name evidence="1" type="ORF">HNQ97_006345</name>
</gene>
<keyword evidence="2" id="KW-1185">Reference proteome</keyword>
<proteinExistence type="predicted"/>
<reference evidence="1 2" key="1">
    <citation type="submission" date="2020-08" db="EMBL/GenBank/DDBJ databases">
        <title>Genomic Encyclopedia of Type Strains, Phase IV (KMG-IV): sequencing the most valuable type-strain genomes for metagenomic binning, comparative biology and taxonomic classification.</title>
        <authorList>
            <person name="Goeker M."/>
        </authorList>
    </citation>
    <scope>NUCLEOTIDE SEQUENCE [LARGE SCALE GENOMIC DNA]</scope>
    <source>
        <strain evidence="1 2">DSM 17455</strain>
    </source>
</reference>
<dbReference type="RefSeq" id="WP_246341071.1">
    <property type="nucleotide sequence ID" value="NZ_JACJHY010000055.1"/>
</dbReference>